<name>A0A9X0A340_9CNID</name>
<accession>A0A9X0A340</accession>
<dbReference type="Proteomes" id="UP001163046">
    <property type="component" value="Unassembled WGS sequence"/>
</dbReference>
<gene>
    <name evidence="1" type="ORF">OS493_012237</name>
</gene>
<dbReference type="AlphaFoldDB" id="A0A9X0A340"/>
<reference evidence="1" key="1">
    <citation type="submission" date="2023-01" db="EMBL/GenBank/DDBJ databases">
        <title>Genome assembly of the deep-sea coral Lophelia pertusa.</title>
        <authorList>
            <person name="Herrera S."/>
            <person name="Cordes E."/>
        </authorList>
    </citation>
    <scope>NUCLEOTIDE SEQUENCE</scope>
    <source>
        <strain evidence="1">USNM1676648</strain>
        <tissue evidence="1">Polyp</tissue>
    </source>
</reference>
<evidence type="ECO:0000313" key="1">
    <source>
        <dbReference type="EMBL" id="KAJ7392553.1"/>
    </source>
</evidence>
<proteinExistence type="predicted"/>
<keyword evidence="2" id="KW-1185">Reference proteome</keyword>
<comment type="caution">
    <text evidence="1">The sequence shown here is derived from an EMBL/GenBank/DDBJ whole genome shotgun (WGS) entry which is preliminary data.</text>
</comment>
<evidence type="ECO:0000313" key="2">
    <source>
        <dbReference type="Proteomes" id="UP001163046"/>
    </source>
</evidence>
<protein>
    <submittedName>
        <fullName evidence="1">Uncharacterized protein</fullName>
    </submittedName>
</protein>
<dbReference type="EMBL" id="MU825401">
    <property type="protein sequence ID" value="KAJ7392553.1"/>
    <property type="molecule type" value="Genomic_DNA"/>
</dbReference>
<organism evidence="1 2">
    <name type="scientific">Desmophyllum pertusum</name>
    <dbReference type="NCBI Taxonomy" id="174260"/>
    <lineage>
        <taxon>Eukaryota</taxon>
        <taxon>Metazoa</taxon>
        <taxon>Cnidaria</taxon>
        <taxon>Anthozoa</taxon>
        <taxon>Hexacorallia</taxon>
        <taxon>Scleractinia</taxon>
        <taxon>Caryophylliina</taxon>
        <taxon>Caryophylliidae</taxon>
        <taxon>Desmophyllum</taxon>
    </lineage>
</organism>
<sequence length="72" mass="7985">MTDMTYCTQPEGDPAGRRQIVHFNCLKPCHAHPAEMDAQIVNEEVGAEPEPNAVTECHYVPDTTDLMDPNVC</sequence>